<dbReference type="Proteomes" id="UP000199545">
    <property type="component" value="Unassembled WGS sequence"/>
</dbReference>
<accession>A0A1I3LZM8</accession>
<dbReference type="EMBL" id="FORR01000002">
    <property type="protein sequence ID" value="SFI89896.1"/>
    <property type="molecule type" value="Genomic_DNA"/>
</dbReference>
<feature type="transmembrane region" description="Helical" evidence="3">
    <location>
        <begin position="228"/>
        <end position="245"/>
    </location>
</feature>
<organism evidence="4 5">
    <name type="scientific">Thermoflavimicrobium dichotomicum</name>
    <dbReference type="NCBI Taxonomy" id="46223"/>
    <lineage>
        <taxon>Bacteria</taxon>
        <taxon>Bacillati</taxon>
        <taxon>Bacillota</taxon>
        <taxon>Bacilli</taxon>
        <taxon>Bacillales</taxon>
        <taxon>Thermoactinomycetaceae</taxon>
        <taxon>Thermoflavimicrobium</taxon>
    </lineage>
</organism>
<evidence type="ECO:0000256" key="3">
    <source>
        <dbReference type="SAM" id="Phobius"/>
    </source>
</evidence>
<name>A0A1I3LZM8_9BACL</name>
<proteinExistence type="predicted"/>
<evidence type="ECO:0000313" key="4">
    <source>
        <dbReference type="EMBL" id="SFI89896.1"/>
    </source>
</evidence>
<keyword evidence="1" id="KW-0175">Coiled coil</keyword>
<keyword evidence="5" id="KW-1185">Reference proteome</keyword>
<reference evidence="4 5" key="1">
    <citation type="submission" date="2016-10" db="EMBL/GenBank/DDBJ databases">
        <authorList>
            <person name="de Groot N.N."/>
        </authorList>
    </citation>
    <scope>NUCLEOTIDE SEQUENCE [LARGE SCALE GENOMIC DNA]</scope>
    <source>
        <strain evidence="4 5">DSM 44778</strain>
    </source>
</reference>
<feature type="region of interest" description="Disordered" evidence="2">
    <location>
        <begin position="41"/>
        <end position="65"/>
    </location>
</feature>
<protein>
    <submittedName>
        <fullName evidence="4">Uncharacterized protein</fullName>
    </submittedName>
</protein>
<dbReference type="RefSeq" id="WP_093228244.1">
    <property type="nucleotide sequence ID" value="NZ_FORR01000002.1"/>
</dbReference>
<feature type="coiled-coil region" evidence="1">
    <location>
        <begin position="85"/>
        <end position="112"/>
    </location>
</feature>
<gene>
    <name evidence="4" type="ORF">SAMN05421852_102377</name>
</gene>
<evidence type="ECO:0000313" key="5">
    <source>
        <dbReference type="Proteomes" id="UP000199545"/>
    </source>
</evidence>
<keyword evidence="3" id="KW-0812">Transmembrane</keyword>
<evidence type="ECO:0000256" key="2">
    <source>
        <dbReference type="SAM" id="MobiDB-lite"/>
    </source>
</evidence>
<sequence>MEPDRKEWEEKEKILTFREKELELKEKELLIKEKELEQRQKELDWQEQQIKKENNSKKSRDKQKKVLDQPISYVHVIQDRDDKEIHHLEKTREDIRNEIKNRIEQRDSLSNQLIATMGVVAGFAVPNEEYRIIILLIPLLSIYYTLQILYSFTVHDFLTKYLRDVIEPRLSQLCCTQDEFQFSNYFNKNAKKVLKRSFYIYGMWVVSFFSMAYLWVFEYDNHPKLLTISTIIYVLSILKITRMFIDDSEKRL</sequence>
<keyword evidence="3" id="KW-0472">Membrane</keyword>
<evidence type="ECO:0000256" key="1">
    <source>
        <dbReference type="SAM" id="Coils"/>
    </source>
</evidence>
<dbReference type="AlphaFoldDB" id="A0A1I3LZM8"/>
<dbReference type="OrthoDB" id="9828885at2"/>
<feature type="transmembrane region" description="Helical" evidence="3">
    <location>
        <begin position="132"/>
        <end position="153"/>
    </location>
</feature>
<feature type="compositionally biased region" description="Basic and acidic residues" evidence="2">
    <location>
        <begin position="41"/>
        <end position="58"/>
    </location>
</feature>
<keyword evidence="3" id="KW-1133">Transmembrane helix</keyword>
<feature type="transmembrane region" description="Helical" evidence="3">
    <location>
        <begin position="198"/>
        <end position="216"/>
    </location>
</feature>